<dbReference type="NCBIfam" id="TIGR01033">
    <property type="entry name" value="YebC/PmpR family DNA-binding transcriptional regulator"/>
    <property type="match status" value="1"/>
</dbReference>
<dbReference type="InterPro" id="IPR049083">
    <property type="entry name" value="TACO1_YebC_N"/>
</dbReference>
<evidence type="ECO:0000313" key="9">
    <source>
        <dbReference type="EMBL" id="AKM82440.1"/>
    </source>
</evidence>
<protein>
    <recommendedName>
        <fullName evidence="6">Probable transcriptional regulatory protein UT28_C0001G0640</fullName>
    </recommendedName>
</protein>
<evidence type="ECO:0000259" key="8">
    <source>
        <dbReference type="Pfam" id="PF20772"/>
    </source>
</evidence>
<dbReference type="Gene3D" id="1.10.10.200">
    <property type="match status" value="1"/>
</dbReference>
<keyword evidence="3 6" id="KW-0805">Transcription regulation</keyword>
<comment type="subcellular location">
    <subcellularLocation>
        <location evidence="6">Cytoplasm</location>
    </subcellularLocation>
</comment>
<keyword evidence="4 6" id="KW-0238">DNA-binding</keyword>
<dbReference type="STRING" id="1618337.UT28_C0001G0640"/>
<evidence type="ECO:0000256" key="6">
    <source>
        <dbReference type="HAMAP-Rule" id="MF_00693"/>
    </source>
</evidence>
<dbReference type="NCBIfam" id="NF001030">
    <property type="entry name" value="PRK00110.1"/>
    <property type="match status" value="1"/>
</dbReference>
<gene>
    <name evidence="9" type="ORF">UT28_C0001G0640</name>
</gene>
<evidence type="ECO:0000259" key="7">
    <source>
        <dbReference type="Pfam" id="PF01709"/>
    </source>
</evidence>
<evidence type="ECO:0000256" key="3">
    <source>
        <dbReference type="ARBA" id="ARBA00023015"/>
    </source>
</evidence>
<organism evidence="9 10">
    <name type="scientific">Berkelbacteria bacterium GW2011_GWE1_39_12</name>
    <dbReference type="NCBI Taxonomy" id="1618337"/>
    <lineage>
        <taxon>Bacteria</taxon>
        <taxon>Candidatus Berkelbacteria</taxon>
    </lineage>
</organism>
<evidence type="ECO:0000256" key="5">
    <source>
        <dbReference type="ARBA" id="ARBA00023163"/>
    </source>
</evidence>
<dbReference type="InterPro" id="IPR048300">
    <property type="entry name" value="TACO1_YebC-like_2nd/3rd_dom"/>
</dbReference>
<evidence type="ECO:0000313" key="10">
    <source>
        <dbReference type="Proteomes" id="UP000035648"/>
    </source>
</evidence>
<dbReference type="Pfam" id="PF01709">
    <property type="entry name" value="Transcrip_reg"/>
    <property type="match status" value="1"/>
</dbReference>
<keyword evidence="5 6" id="KW-0804">Transcription</keyword>
<keyword evidence="2 6" id="KW-0963">Cytoplasm</keyword>
<comment type="similarity">
    <text evidence="1 6">Belongs to the TACO1 family.</text>
</comment>
<dbReference type="Gene3D" id="3.30.70.980">
    <property type="match status" value="2"/>
</dbReference>
<feature type="domain" description="TACO1/YebC-like second and third" evidence="7">
    <location>
        <begin position="83"/>
        <end position="242"/>
    </location>
</feature>
<dbReference type="PATRIC" id="fig|1618337.4.peg.645"/>
<evidence type="ECO:0000256" key="1">
    <source>
        <dbReference type="ARBA" id="ARBA00008724"/>
    </source>
</evidence>
<feature type="domain" description="TACO1/YebC-like N-terminal" evidence="8">
    <location>
        <begin position="5"/>
        <end position="76"/>
    </location>
</feature>
<dbReference type="InterPro" id="IPR026564">
    <property type="entry name" value="Transcrip_reg_TACO1-like_dom3"/>
</dbReference>
<dbReference type="GO" id="GO:0005829">
    <property type="term" value="C:cytosol"/>
    <property type="evidence" value="ECO:0007669"/>
    <property type="project" value="TreeGrafter"/>
</dbReference>
<dbReference type="Proteomes" id="UP000035648">
    <property type="component" value="Chromosome"/>
</dbReference>
<evidence type="ECO:0000256" key="2">
    <source>
        <dbReference type="ARBA" id="ARBA00022490"/>
    </source>
</evidence>
<dbReference type="KEGG" id="bbgw:UT28_C0001G0640"/>
<accession>A0A0G4B4A8</accession>
<dbReference type="FunFam" id="1.10.10.200:FF:000002">
    <property type="entry name" value="Probable transcriptional regulatory protein CLM62_37755"/>
    <property type="match status" value="1"/>
</dbReference>
<dbReference type="NCBIfam" id="NF009044">
    <property type="entry name" value="PRK12378.1"/>
    <property type="match status" value="1"/>
</dbReference>
<dbReference type="GO" id="GO:0003677">
    <property type="term" value="F:DNA binding"/>
    <property type="evidence" value="ECO:0007669"/>
    <property type="project" value="UniProtKB-UniRule"/>
</dbReference>
<dbReference type="InterPro" id="IPR002876">
    <property type="entry name" value="Transcrip_reg_TACO1-like"/>
</dbReference>
<dbReference type="Pfam" id="PF20772">
    <property type="entry name" value="TACO1_YebC_N"/>
    <property type="match status" value="1"/>
</dbReference>
<dbReference type="InterPro" id="IPR017856">
    <property type="entry name" value="Integrase-like_N"/>
</dbReference>
<dbReference type="InterPro" id="IPR029072">
    <property type="entry name" value="YebC-like"/>
</dbReference>
<sequence length="245" mass="26350">MSGHSKWSQIKRQKGAADVKRGASFSKLSNAIIVAAKNGGGDPGNNFTLKMAIERAKAVSMPKDTIERAIKRGTGEIAGAAIDEVLYEIIATDNVGILVEAATDNRNRTTAELKNVLTKCGGKLASSGAVSYQYNKMGKLLVEVGENPPAGGKEELELALIDAGAEDFTEEDNAIAVYTKPNELELTKKALEAQGLNILEAGLTYEPQSTIKLEEKEKADKMIKLMESLEDLEDVTAVYANFELE</sequence>
<dbReference type="HAMAP" id="MF_00693">
    <property type="entry name" value="Transcrip_reg_TACO1"/>
    <property type="match status" value="1"/>
</dbReference>
<dbReference type="GO" id="GO:0006355">
    <property type="term" value="P:regulation of DNA-templated transcription"/>
    <property type="evidence" value="ECO:0007669"/>
    <property type="project" value="UniProtKB-UniRule"/>
</dbReference>
<proteinExistence type="inferred from homology"/>
<dbReference type="AlphaFoldDB" id="A0A0G4B4A8"/>
<dbReference type="EMBL" id="CP011213">
    <property type="protein sequence ID" value="AKM82440.1"/>
    <property type="molecule type" value="Genomic_DNA"/>
</dbReference>
<dbReference type="SUPFAM" id="SSF75625">
    <property type="entry name" value="YebC-like"/>
    <property type="match status" value="1"/>
</dbReference>
<evidence type="ECO:0000256" key="4">
    <source>
        <dbReference type="ARBA" id="ARBA00023125"/>
    </source>
</evidence>
<dbReference type="PANTHER" id="PTHR12532">
    <property type="entry name" value="TRANSLATIONAL ACTIVATOR OF CYTOCHROME C OXIDASE 1"/>
    <property type="match status" value="1"/>
</dbReference>
<name>A0A0G4B4A8_9BACT</name>
<reference evidence="9 10" key="1">
    <citation type="journal article" date="2015" name="Nature">
        <title>rRNA introns, odd ribosomes, and small enigmatic genomes across a large radiation of phyla.</title>
        <authorList>
            <person name="Brown C.T."/>
            <person name="Hug L.A."/>
            <person name="Thomas B.C."/>
            <person name="Sharon I."/>
            <person name="Castelle C.J."/>
            <person name="Singh A."/>
            <person name="Wilkins M.J."/>
            <person name="Williams K.H."/>
            <person name="Banfield J.F."/>
        </authorList>
    </citation>
    <scope>NUCLEOTIDE SEQUENCE [LARGE SCALE GENOMIC DNA]</scope>
</reference>
<dbReference type="PANTHER" id="PTHR12532:SF6">
    <property type="entry name" value="TRANSCRIPTIONAL REGULATORY PROTEIN YEBC-RELATED"/>
    <property type="match status" value="1"/>
</dbReference>